<evidence type="ECO:0000256" key="1">
    <source>
        <dbReference type="SAM" id="Phobius"/>
    </source>
</evidence>
<dbReference type="STRING" id="361279.SAMN05421663_10534"/>
<evidence type="ECO:0008006" key="4">
    <source>
        <dbReference type="Google" id="ProtNLM"/>
    </source>
</evidence>
<sequence>MSMGSMMFAAIVLSAIVTVILRIMPFMLVRSIRLPDVVL</sequence>
<keyword evidence="1" id="KW-1133">Transmembrane helix</keyword>
<keyword evidence="1" id="KW-0472">Membrane</keyword>
<dbReference type="Proteomes" id="UP000198666">
    <property type="component" value="Unassembled WGS sequence"/>
</dbReference>
<feature type="transmembrane region" description="Helical" evidence="1">
    <location>
        <begin position="6"/>
        <end position="24"/>
    </location>
</feature>
<keyword evidence="1" id="KW-0812">Transmembrane</keyword>
<name>A0A1G6QEE9_9BACI</name>
<accession>A0A1G6QEE9</accession>
<keyword evidence="3" id="KW-1185">Reference proteome</keyword>
<protein>
    <recommendedName>
        <fullName evidence="4">Branched-chain amino acid transport protein (AzlD)</fullName>
    </recommendedName>
</protein>
<organism evidence="2 3">
    <name type="scientific">Terribacillus halophilus</name>
    <dbReference type="NCBI Taxonomy" id="361279"/>
    <lineage>
        <taxon>Bacteria</taxon>
        <taxon>Bacillati</taxon>
        <taxon>Bacillota</taxon>
        <taxon>Bacilli</taxon>
        <taxon>Bacillales</taxon>
        <taxon>Bacillaceae</taxon>
        <taxon>Terribacillus</taxon>
    </lineage>
</organism>
<dbReference type="EMBL" id="FMZB01000005">
    <property type="protein sequence ID" value="SDC90304.1"/>
    <property type="molecule type" value="Genomic_DNA"/>
</dbReference>
<evidence type="ECO:0000313" key="3">
    <source>
        <dbReference type="Proteomes" id="UP000198666"/>
    </source>
</evidence>
<dbReference type="AlphaFoldDB" id="A0A1G6QEE9"/>
<reference evidence="3" key="1">
    <citation type="submission" date="2016-10" db="EMBL/GenBank/DDBJ databases">
        <authorList>
            <person name="Varghese N."/>
            <person name="Submissions S."/>
        </authorList>
    </citation>
    <scope>NUCLEOTIDE SEQUENCE [LARGE SCALE GENOMIC DNA]</scope>
    <source>
        <strain evidence="3">DSM 21620</strain>
    </source>
</reference>
<gene>
    <name evidence="2" type="ORF">SAMN05421663_10534</name>
</gene>
<proteinExistence type="predicted"/>
<evidence type="ECO:0000313" key="2">
    <source>
        <dbReference type="EMBL" id="SDC90304.1"/>
    </source>
</evidence>